<feature type="domain" description="Glycosyl transferase family 1" evidence="2">
    <location>
        <begin position="181"/>
        <end position="339"/>
    </location>
</feature>
<dbReference type="PANTHER" id="PTHR46401:SF2">
    <property type="entry name" value="GLYCOSYLTRANSFERASE WBBK-RELATED"/>
    <property type="match status" value="1"/>
</dbReference>
<reference evidence="3" key="1">
    <citation type="journal article" date="2014" name="Genome Biol. Evol.">
        <title>Pangenome evidence for extensive interdomain horizontal transfer affecting lineage core and shell genes in uncultured planktonic thaumarchaeota and euryarchaeota.</title>
        <authorList>
            <person name="Deschamps P."/>
            <person name="Zivanovic Y."/>
            <person name="Moreira D."/>
            <person name="Rodriguez-Valera F."/>
            <person name="Lopez-Garcia P."/>
        </authorList>
    </citation>
    <scope>NUCLEOTIDE SEQUENCE</scope>
</reference>
<dbReference type="CDD" id="cd03801">
    <property type="entry name" value="GT4_PimA-like"/>
    <property type="match status" value="1"/>
</dbReference>
<accession>A0A075HMK6</accession>
<keyword evidence="1 3" id="KW-0808">Transferase</keyword>
<name>A0A075HMK6_9ARCH</name>
<evidence type="ECO:0000259" key="2">
    <source>
        <dbReference type="Pfam" id="PF00534"/>
    </source>
</evidence>
<sequence>MRILHLLYDSPHNPWIGGGAAIRAHQVYRRFPQEFEINIVSGGYANCPREESHGNFLVSYGPETRSAIGSGLQYMLKSHQRLSKDSYDLVVEDFSPFTPCFSPIFARAPVVTLMQNIFGKHLVARYGLAGTVPALVEATTRRLHSNFLFVSPLFANWTKKFQNKMTAIIPNGVEDELLKLEPNDEGFLLFIGRLERYQKGLDLMIEALANGIDHEFDVVIAGDGPDHLDLKQRIESKNLARRIRMIGRVSENEKRDLLRRCSAVIVPSRFEAWSLVALEAAASCKPVIGFAIPGINGIVKSGITGVLARPFEINQLSTAISHVMNDHYLRRKLGKEARKEAKEFTWTVVAKRQLEFYEQVRAG</sequence>
<dbReference type="Pfam" id="PF00534">
    <property type="entry name" value="Glycos_transf_1"/>
    <property type="match status" value="1"/>
</dbReference>
<organism evidence="3">
    <name type="scientific">uncultured marine thaumarchaeote KM3_74_C10</name>
    <dbReference type="NCBI Taxonomy" id="1456270"/>
    <lineage>
        <taxon>Archaea</taxon>
        <taxon>Nitrososphaerota</taxon>
        <taxon>environmental samples</taxon>
    </lineage>
</organism>
<dbReference type="SUPFAM" id="SSF53756">
    <property type="entry name" value="UDP-Glycosyltransferase/glycogen phosphorylase"/>
    <property type="match status" value="1"/>
</dbReference>
<dbReference type="AlphaFoldDB" id="A0A075HMK6"/>
<dbReference type="InterPro" id="IPR001296">
    <property type="entry name" value="Glyco_trans_1"/>
</dbReference>
<dbReference type="Gene3D" id="3.40.50.2000">
    <property type="entry name" value="Glycogen Phosphorylase B"/>
    <property type="match status" value="2"/>
</dbReference>
<proteinExistence type="predicted"/>
<dbReference type="EMBL" id="KF901056">
    <property type="protein sequence ID" value="AIF16460.1"/>
    <property type="molecule type" value="Genomic_DNA"/>
</dbReference>
<dbReference type="GO" id="GO:0016757">
    <property type="term" value="F:glycosyltransferase activity"/>
    <property type="evidence" value="ECO:0007669"/>
    <property type="project" value="InterPro"/>
</dbReference>
<evidence type="ECO:0000256" key="1">
    <source>
        <dbReference type="ARBA" id="ARBA00022679"/>
    </source>
</evidence>
<dbReference type="PANTHER" id="PTHR46401">
    <property type="entry name" value="GLYCOSYLTRANSFERASE WBBK-RELATED"/>
    <property type="match status" value="1"/>
</dbReference>
<evidence type="ECO:0000313" key="3">
    <source>
        <dbReference type="EMBL" id="AIF16460.1"/>
    </source>
</evidence>
<protein>
    <submittedName>
        <fullName evidence="3">Glycosyl transferase family</fullName>
    </submittedName>
</protein>